<evidence type="ECO:0000313" key="4">
    <source>
        <dbReference type="Proteomes" id="UP000529637"/>
    </source>
</evidence>
<organism evidence="3 4">
    <name type="scientific">Piscinibacter koreensis</name>
    <dbReference type="NCBI Taxonomy" id="2742824"/>
    <lineage>
        <taxon>Bacteria</taxon>
        <taxon>Pseudomonadati</taxon>
        <taxon>Pseudomonadota</taxon>
        <taxon>Betaproteobacteria</taxon>
        <taxon>Burkholderiales</taxon>
        <taxon>Sphaerotilaceae</taxon>
        <taxon>Piscinibacter</taxon>
    </lineage>
</organism>
<dbReference type="Proteomes" id="UP000529637">
    <property type="component" value="Unassembled WGS sequence"/>
</dbReference>
<protein>
    <submittedName>
        <fullName evidence="3">Uncharacterized protein</fullName>
    </submittedName>
</protein>
<comment type="caution">
    <text evidence="3">The sequence shown here is derived from an EMBL/GenBank/DDBJ whole genome shotgun (WGS) entry which is preliminary data.</text>
</comment>
<name>A0A7Y6TY01_9BURK</name>
<keyword evidence="4" id="KW-1185">Reference proteome</keyword>
<keyword evidence="2" id="KW-0812">Transmembrane</keyword>
<evidence type="ECO:0000256" key="1">
    <source>
        <dbReference type="SAM" id="MobiDB-lite"/>
    </source>
</evidence>
<dbReference type="EMBL" id="JABWMJ010000009">
    <property type="protein sequence ID" value="NUZ07684.1"/>
    <property type="molecule type" value="Genomic_DNA"/>
</dbReference>
<feature type="transmembrane region" description="Helical" evidence="2">
    <location>
        <begin position="32"/>
        <end position="56"/>
    </location>
</feature>
<keyword evidence="2" id="KW-0472">Membrane</keyword>
<proteinExistence type="predicted"/>
<accession>A0A7Y6TY01</accession>
<gene>
    <name evidence="3" type="ORF">HQN59_18125</name>
</gene>
<dbReference type="RefSeq" id="WP_176070536.1">
    <property type="nucleotide sequence ID" value="NZ_JABWMJ010000009.1"/>
</dbReference>
<feature type="region of interest" description="Disordered" evidence="1">
    <location>
        <begin position="91"/>
        <end position="114"/>
    </location>
</feature>
<sequence length="114" mass="12098">MGIIAFEWTGAVLGLLGAFLLATHTTMSRYDWLAFLGANAALIEFALAIGAHGLLVQQRGFTATTLLGIHRSRLYSADTQRLTAVAAQQGAAAIGTSETQRSGRRPLQAKPSRS</sequence>
<reference evidence="3 4" key="1">
    <citation type="submission" date="2020-06" db="EMBL/GenBank/DDBJ databases">
        <title>Schlegella sp. ID0723 isolated from air conditioner.</title>
        <authorList>
            <person name="Kim D.Y."/>
            <person name="Kim D.-U."/>
        </authorList>
    </citation>
    <scope>NUCLEOTIDE SEQUENCE [LARGE SCALE GENOMIC DNA]</scope>
    <source>
        <strain evidence="3 4">ID0723</strain>
    </source>
</reference>
<evidence type="ECO:0000256" key="2">
    <source>
        <dbReference type="SAM" id="Phobius"/>
    </source>
</evidence>
<dbReference type="AlphaFoldDB" id="A0A7Y6TY01"/>
<evidence type="ECO:0000313" key="3">
    <source>
        <dbReference type="EMBL" id="NUZ07684.1"/>
    </source>
</evidence>
<keyword evidence="2" id="KW-1133">Transmembrane helix</keyword>